<keyword evidence="4 6" id="KW-0472">Membrane</keyword>
<feature type="transmembrane region" description="Helical" evidence="6">
    <location>
        <begin position="220"/>
        <end position="240"/>
    </location>
</feature>
<evidence type="ECO:0000256" key="3">
    <source>
        <dbReference type="ARBA" id="ARBA00022989"/>
    </source>
</evidence>
<feature type="transmembrane region" description="Helical" evidence="6">
    <location>
        <begin position="183"/>
        <end position="200"/>
    </location>
</feature>
<protein>
    <recommendedName>
        <fullName evidence="7">EamA domain-containing protein</fullName>
    </recommendedName>
</protein>
<dbReference type="Pfam" id="PF00892">
    <property type="entry name" value="EamA"/>
    <property type="match status" value="2"/>
</dbReference>
<feature type="transmembrane region" description="Helical" evidence="6">
    <location>
        <begin position="126"/>
        <end position="151"/>
    </location>
</feature>
<evidence type="ECO:0000313" key="9">
    <source>
        <dbReference type="Proteomes" id="UP001215280"/>
    </source>
</evidence>
<evidence type="ECO:0000256" key="5">
    <source>
        <dbReference type="SAM" id="MobiDB-lite"/>
    </source>
</evidence>
<dbReference type="EMBL" id="JARJLG010000147">
    <property type="protein sequence ID" value="KAJ7736754.1"/>
    <property type="molecule type" value="Genomic_DNA"/>
</dbReference>
<evidence type="ECO:0000313" key="8">
    <source>
        <dbReference type="EMBL" id="KAJ7736754.1"/>
    </source>
</evidence>
<dbReference type="InterPro" id="IPR037185">
    <property type="entry name" value="EmrE-like"/>
</dbReference>
<proteinExistence type="predicted"/>
<comment type="caution">
    <text evidence="8">The sequence shown here is derived from an EMBL/GenBank/DDBJ whole genome shotgun (WGS) entry which is preliminary data.</text>
</comment>
<keyword evidence="3 6" id="KW-1133">Transmembrane helix</keyword>
<dbReference type="Proteomes" id="UP001215280">
    <property type="component" value="Unassembled WGS sequence"/>
</dbReference>
<feature type="domain" description="EamA" evidence="7">
    <location>
        <begin position="227"/>
        <end position="355"/>
    </location>
</feature>
<dbReference type="GO" id="GO:0016020">
    <property type="term" value="C:membrane"/>
    <property type="evidence" value="ECO:0007669"/>
    <property type="project" value="UniProtKB-SubCell"/>
</dbReference>
<dbReference type="PANTHER" id="PTHR22911">
    <property type="entry name" value="ACYL-MALONYL CONDENSING ENZYME-RELATED"/>
    <property type="match status" value="1"/>
</dbReference>
<name>A0AAD7I7E8_9AGAR</name>
<organism evidence="8 9">
    <name type="scientific">Mycena maculata</name>
    <dbReference type="NCBI Taxonomy" id="230809"/>
    <lineage>
        <taxon>Eukaryota</taxon>
        <taxon>Fungi</taxon>
        <taxon>Dikarya</taxon>
        <taxon>Basidiomycota</taxon>
        <taxon>Agaricomycotina</taxon>
        <taxon>Agaricomycetes</taxon>
        <taxon>Agaricomycetidae</taxon>
        <taxon>Agaricales</taxon>
        <taxon>Marasmiineae</taxon>
        <taxon>Mycenaceae</taxon>
        <taxon>Mycena</taxon>
    </lineage>
</organism>
<feature type="transmembrane region" description="Helical" evidence="6">
    <location>
        <begin position="252"/>
        <end position="271"/>
    </location>
</feature>
<evidence type="ECO:0000256" key="2">
    <source>
        <dbReference type="ARBA" id="ARBA00022692"/>
    </source>
</evidence>
<evidence type="ECO:0000256" key="4">
    <source>
        <dbReference type="ARBA" id="ARBA00023136"/>
    </source>
</evidence>
<feature type="region of interest" description="Disordered" evidence="5">
    <location>
        <begin position="404"/>
        <end position="428"/>
    </location>
</feature>
<evidence type="ECO:0000259" key="7">
    <source>
        <dbReference type="Pfam" id="PF00892"/>
    </source>
</evidence>
<sequence>MTSEFRHPYVALTPNDADFALGSFTQSSISINALPLSDDEPRARVRLRSVPENVQDFVSLNAGLLLVTAAQAVFSLVNVAVKMVQNLDEPVSTAELIIIRMGITWICSVAYMHVQKVPHPIIGPEGVRILLVFRGISGFVGLSGTYFALQYLSLSDVTVLAFLVPMCTALSGSLFLKETFTRREAIAGLCSLFGVVLIARPDFLFGTPKDATPVEEQHRMVAIGVSLLGVLGSTGAMTSIRAIGQRAHPMHLLALFSVQSVIASSVIMVVFRQPVVVPTAAAWLGLLAVIGILAFGAQILLTMGFQRETAGRASVALYTQIIFASVLERLFFHTTPSILSLLGTAIIMSSAYVAVRPGVFPLLPLPSCKLYIQLAKKKNVEAHKTEPGDGTNCADDMALEEGLLDRSKVGDVQDNRQDDTPRSSVSDS</sequence>
<keyword evidence="9" id="KW-1185">Reference proteome</keyword>
<dbReference type="InterPro" id="IPR000620">
    <property type="entry name" value="EamA_dom"/>
</dbReference>
<feature type="transmembrane region" description="Helical" evidence="6">
    <location>
        <begin position="338"/>
        <end position="355"/>
    </location>
</feature>
<feature type="transmembrane region" description="Helical" evidence="6">
    <location>
        <begin position="97"/>
        <end position="114"/>
    </location>
</feature>
<feature type="transmembrane region" description="Helical" evidence="6">
    <location>
        <begin position="57"/>
        <end position="77"/>
    </location>
</feature>
<feature type="domain" description="EamA" evidence="7">
    <location>
        <begin position="62"/>
        <end position="199"/>
    </location>
</feature>
<feature type="compositionally biased region" description="Basic and acidic residues" evidence="5">
    <location>
        <begin position="404"/>
        <end position="421"/>
    </location>
</feature>
<feature type="transmembrane region" description="Helical" evidence="6">
    <location>
        <begin position="283"/>
        <end position="303"/>
    </location>
</feature>
<dbReference type="SUPFAM" id="SSF103481">
    <property type="entry name" value="Multidrug resistance efflux transporter EmrE"/>
    <property type="match status" value="2"/>
</dbReference>
<feature type="transmembrane region" description="Helical" evidence="6">
    <location>
        <begin position="157"/>
        <end position="176"/>
    </location>
</feature>
<dbReference type="AlphaFoldDB" id="A0AAD7I7E8"/>
<accession>A0AAD7I7E8</accession>
<evidence type="ECO:0000256" key="1">
    <source>
        <dbReference type="ARBA" id="ARBA00004141"/>
    </source>
</evidence>
<evidence type="ECO:0000256" key="6">
    <source>
        <dbReference type="SAM" id="Phobius"/>
    </source>
</evidence>
<keyword evidence="2 6" id="KW-0812">Transmembrane</keyword>
<gene>
    <name evidence="8" type="ORF">DFH07DRAFT_753255</name>
</gene>
<comment type="subcellular location">
    <subcellularLocation>
        <location evidence="1">Membrane</location>
        <topology evidence="1">Multi-pass membrane protein</topology>
    </subcellularLocation>
</comment>
<reference evidence="8" key="1">
    <citation type="submission" date="2023-03" db="EMBL/GenBank/DDBJ databases">
        <title>Massive genome expansion in bonnet fungi (Mycena s.s.) driven by repeated elements and novel gene families across ecological guilds.</title>
        <authorList>
            <consortium name="Lawrence Berkeley National Laboratory"/>
            <person name="Harder C.B."/>
            <person name="Miyauchi S."/>
            <person name="Viragh M."/>
            <person name="Kuo A."/>
            <person name="Thoen E."/>
            <person name="Andreopoulos B."/>
            <person name="Lu D."/>
            <person name="Skrede I."/>
            <person name="Drula E."/>
            <person name="Henrissat B."/>
            <person name="Morin E."/>
            <person name="Kohler A."/>
            <person name="Barry K."/>
            <person name="LaButti K."/>
            <person name="Morin E."/>
            <person name="Salamov A."/>
            <person name="Lipzen A."/>
            <person name="Mereny Z."/>
            <person name="Hegedus B."/>
            <person name="Baldrian P."/>
            <person name="Stursova M."/>
            <person name="Weitz H."/>
            <person name="Taylor A."/>
            <person name="Grigoriev I.V."/>
            <person name="Nagy L.G."/>
            <person name="Martin F."/>
            <person name="Kauserud H."/>
        </authorList>
    </citation>
    <scope>NUCLEOTIDE SEQUENCE</scope>
    <source>
        <strain evidence="8">CBHHK188m</strain>
    </source>
</reference>
<dbReference type="PANTHER" id="PTHR22911:SF6">
    <property type="entry name" value="SOLUTE CARRIER FAMILY 35 MEMBER G1"/>
    <property type="match status" value="1"/>
</dbReference>